<evidence type="ECO:0000313" key="1">
    <source>
        <dbReference type="EMBL" id="KAK7571861.1"/>
    </source>
</evidence>
<name>A0AAN9T3P7_9HEMI</name>
<comment type="caution">
    <text evidence="1">The sequence shown here is derived from an EMBL/GenBank/DDBJ whole genome shotgun (WGS) entry which is preliminary data.</text>
</comment>
<gene>
    <name evidence="1" type="ORF">V9T40_014333</name>
</gene>
<proteinExistence type="predicted"/>
<sequence>MVRSRALDSVIDPSSSIDIITMWAEAGYEWWTRVNCLNQTHFSEHTCRLVKTLDKKRFRIYSVKPLTENGYDVLFPDGDVRHKGNHSGVLILDPFPAARFGHPVLVFLASAGQSTSQCDSRKGFFVGEACLQPLLRTHCNRLINIQRPQSRPSAVSHCGEVIFLPLVYLAADASVQENDQLQCFSNITGFYNDCPRLRPKSETDQTACDPITTNRDCGFSENSLEGRCTMSQTCDHAVLLSGGWNRQLSDVSTLQNIRGVKNILQLHGYLRSNIISFYANGQQLSNSDDEEVSYYPATVKNLIRNHIQAICRSELCADTFFIYLNSPARPDGSSLLWDRPSFSNGQYDDTEIYTAKELLRDVSNCKANRVVIMADQSYGAAFVSAAVARFDYLKNVAIFTSTDEFNWHSPKDRITRSFLKYTEREICLNDLKNSFYKTYKTALFIGSNADLLNSTIIGAPCNSKSTSLNDPSNEKYRGCSLNSLA</sequence>
<dbReference type="AlphaFoldDB" id="A0AAN9T3P7"/>
<dbReference type="PANTHER" id="PTHR35842">
    <property type="entry name" value="SI:CH211-67E16.11"/>
    <property type="match status" value="1"/>
</dbReference>
<evidence type="ECO:0000313" key="2">
    <source>
        <dbReference type="Proteomes" id="UP001367676"/>
    </source>
</evidence>
<organism evidence="1 2">
    <name type="scientific">Parthenolecanium corni</name>
    <dbReference type="NCBI Taxonomy" id="536013"/>
    <lineage>
        <taxon>Eukaryota</taxon>
        <taxon>Metazoa</taxon>
        <taxon>Ecdysozoa</taxon>
        <taxon>Arthropoda</taxon>
        <taxon>Hexapoda</taxon>
        <taxon>Insecta</taxon>
        <taxon>Pterygota</taxon>
        <taxon>Neoptera</taxon>
        <taxon>Paraneoptera</taxon>
        <taxon>Hemiptera</taxon>
        <taxon>Sternorrhyncha</taxon>
        <taxon>Coccoidea</taxon>
        <taxon>Coccidae</taxon>
        <taxon>Parthenolecanium</taxon>
    </lineage>
</organism>
<dbReference type="EMBL" id="JBBCAQ010000038">
    <property type="protein sequence ID" value="KAK7571861.1"/>
    <property type="molecule type" value="Genomic_DNA"/>
</dbReference>
<protein>
    <submittedName>
        <fullName evidence="1">Uncharacterized protein</fullName>
    </submittedName>
</protein>
<dbReference type="Proteomes" id="UP001367676">
    <property type="component" value="Unassembled WGS sequence"/>
</dbReference>
<dbReference type="PANTHER" id="PTHR35842:SF1">
    <property type="entry name" value="SI:CH211-67E16.11"/>
    <property type="match status" value="1"/>
</dbReference>
<accession>A0AAN9T3P7</accession>
<keyword evidence="2" id="KW-1185">Reference proteome</keyword>
<reference evidence="1 2" key="1">
    <citation type="submission" date="2024-03" db="EMBL/GenBank/DDBJ databases">
        <title>Adaptation during the transition from Ophiocordyceps entomopathogen to insect associate is accompanied by gene loss and intensified selection.</title>
        <authorList>
            <person name="Ward C.M."/>
            <person name="Onetto C.A."/>
            <person name="Borneman A.R."/>
        </authorList>
    </citation>
    <scope>NUCLEOTIDE SEQUENCE [LARGE SCALE GENOMIC DNA]</scope>
    <source>
        <strain evidence="1">AWRI1</strain>
        <tissue evidence="1">Single Adult Female</tissue>
    </source>
</reference>